<dbReference type="InterPro" id="IPR000055">
    <property type="entry name" value="Restrct_endonuc_typeI_TRD"/>
</dbReference>
<protein>
    <submittedName>
        <fullName evidence="5">Type I restriction modification DNA specificity domain-containing protein</fullName>
    </submittedName>
</protein>
<dbReference type="CDD" id="cd17254">
    <property type="entry name" value="RMtype1_S_FclI-TRD1-CR1_like"/>
    <property type="match status" value="1"/>
</dbReference>
<comment type="similarity">
    <text evidence="1">Belongs to the type-I restriction system S methylase family.</text>
</comment>
<keyword evidence="3" id="KW-0238">DNA-binding</keyword>
<dbReference type="RefSeq" id="WP_322522437.1">
    <property type="nucleotide sequence ID" value="NZ_CP140262.1"/>
</dbReference>
<accession>A0ABY0MEG0</accession>
<keyword evidence="2" id="KW-0680">Restriction system</keyword>
<evidence type="ECO:0000259" key="4">
    <source>
        <dbReference type="Pfam" id="PF01420"/>
    </source>
</evidence>
<evidence type="ECO:0000256" key="1">
    <source>
        <dbReference type="ARBA" id="ARBA00010923"/>
    </source>
</evidence>
<reference evidence="5 6" key="1">
    <citation type="submission" date="2016-10" db="EMBL/GenBank/DDBJ databases">
        <authorList>
            <person name="Varghese N."/>
            <person name="Submissions S."/>
        </authorList>
    </citation>
    <scope>NUCLEOTIDE SEQUENCE [LARGE SCALE GENOMIC DNA]</scope>
    <source>
        <strain evidence="5 6">ATCC 43761</strain>
    </source>
</reference>
<dbReference type="InterPro" id="IPR052021">
    <property type="entry name" value="Type-I_RS_S_subunit"/>
</dbReference>
<keyword evidence="6" id="KW-1185">Reference proteome</keyword>
<feature type="domain" description="Type I restriction modification DNA specificity" evidence="4">
    <location>
        <begin position="23"/>
        <end position="187"/>
    </location>
</feature>
<dbReference type="SUPFAM" id="SSF116734">
    <property type="entry name" value="DNA methylase specificity domain"/>
    <property type="match status" value="1"/>
</dbReference>
<organism evidence="5 6">
    <name type="scientific">Lactobacillus kefiranofaciens</name>
    <dbReference type="NCBI Taxonomy" id="267818"/>
    <lineage>
        <taxon>Bacteria</taxon>
        <taxon>Bacillati</taxon>
        <taxon>Bacillota</taxon>
        <taxon>Bacilli</taxon>
        <taxon>Lactobacillales</taxon>
        <taxon>Lactobacillaceae</taxon>
        <taxon>Lactobacillus</taxon>
    </lineage>
</organism>
<proteinExistence type="inferred from homology"/>
<evidence type="ECO:0000313" key="6">
    <source>
        <dbReference type="Proteomes" id="UP000181860"/>
    </source>
</evidence>
<comment type="caution">
    <text evidence="5">The sequence shown here is derived from an EMBL/GenBank/DDBJ whole genome shotgun (WGS) entry which is preliminary data.</text>
</comment>
<gene>
    <name evidence="5" type="ORF">SAMN02983011_00857</name>
</gene>
<name>A0ABY0MEG0_9LACO</name>
<dbReference type="EMBL" id="FMXC01000006">
    <property type="protein sequence ID" value="SDA48687.1"/>
    <property type="molecule type" value="Genomic_DNA"/>
</dbReference>
<dbReference type="InterPro" id="IPR044946">
    <property type="entry name" value="Restrct_endonuc_typeI_TRD_sf"/>
</dbReference>
<evidence type="ECO:0000256" key="2">
    <source>
        <dbReference type="ARBA" id="ARBA00022747"/>
    </source>
</evidence>
<dbReference type="Pfam" id="PF01420">
    <property type="entry name" value="Methylase_S"/>
    <property type="match status" value="1"/>
</dbReference>
<dbReference type="PANTHER" id="PTHR30408">
    <property type="entry name" value="TYPE-1 RESTRICTION ENZYME ECOKI SPECIFICITY PROTEIN"/>
    <property type="match status" value="1"/>
</dbReference>
<dbReference type="Gene3D" id="1.10.287.1120">
    <property type="entry name" value="Bipartite methylase S protein"/>
    <property type="match status" value="1"/>
</dbReference>
<evidence type="ECO:0000313" key="5">
    <source>
        <dbReference type="EMBL" id="SDA48687.1"/>
    </source>
</evidence>
<dbReference type="Proteomes" id="UP000181860">
    <property type="component" value="Unassembled WGS sequence"/>
</dbReference>
<sequence length="199" mass="23720">MLQNLFTCKSFPKVRFKGFLNAWEQRKLGDVAIFFNGRAFRQNELLENGKYKVLRVGNFYTNNSWYYSNLELDNKYYINKGDLIYTWSASFGPHIWNGEKVIYHYHIWKIQPSQFIDKNFLMQVLENDKNKLIANVNGSTMVHITKNDMENKKIFLPNKREQYNIGKILAIIDQSISLQQQKVKELQQTKEFLLQNMFI</sequence>
<evidence type="ECO:0000256" key="3">
    <source>
        <dbReference type="ARBA" id="ARBA00023125"/>
    </source>
</evidence>
<dbReference type="Gene3D" id="3.90.220.20">
    <property type="entry name" value="DNA methylase specificity domains"/>
    <property type="match status" value="1"/>
</dbReference>
<dbReference type="PANTHER" id="PTHR30408:SF12">
    <property type="entry name" value="TYPE I RESTRICTION ENZYME MJAVIII SPECIFICITY SUBUNIT"/>
    <property type="match status" value="1"/>
</dbReference>